<keyword evidence="9 16" id="KW-0472">Membrane</keyword>
<evidence type="ECO:0000256" key="6">
    <source>
        <dbReference type="ARBA" id="ARBA00022692"/>
    </source>
</evidence>
<comment type="caution">
    <text evidence="17">The sequence shown here is derived from an EMBL/GenBank/DDBJ whole genome shotgun (WGS) entry which is preliminary data.</text>
</comment>
<dbReference type="Pfam" id="PF15122">
    <property type="entry name" value="TMEM206"/>
    <property type="match status" value="1"/>
</dbReference>
<evidence type="ECO:0000256" key="8">
    <source>
        <dbReference type="ARBA" id="ARBA00023065"/>
    </source>
</evidence>
<keyword evidence="6 16" id="KW-0812">Transmembrane</keyword>
<evidence type="ECO:0000256" key="3">
    <source>
        <dbReference type="ARBA" id="ARBA00013993"/>
    </source>
</evidence>
<keyword evidence="7 16" id="KW-1133">Transmembrane helix</keyword>
<evidence type="ECO:0000256" key="7">
    <source>
        <dbReference type="ARBA" id="ARBA00022989"/>
    </source>
</evidence>
<dbReference type="GO" id="GO:0005886">
    <property type="term" value="C:plasma membrane"/>
    <property type="evidence" value="ECO:0007669"/>
    <property type="project" value="UniProtKB-SubCell"/>
</dbReference>
<dbReference type="AlphaFoldDB" id="A0AAW0NXI4"/>
<evidence type="ECO:0000256" key="13">
    <source>
        <dbReference type="ARBA" id="ARBA00024167"/>
    </source>
</evidence>
<dbReference type="Proteomes" id="UP001460270">
    <property type="component" value="Unassembled WGS sequence"/>
</dbReference>
<feature type="compositionally biased region" description="Basic and acidic residues" evidence="15">
    <location>
        <begin position="1"/>
        <end position="14"/>
    </location>
</feature>
<reference evidence="18" key="1">
    <citation type="submission" date="2024-04" db="EMBL/GenBank/DDBJ databases">
        <title>Salinicola lusitanus LLJ914,a marine bacterium isolated from the Okinawa Trough.</title>
        <authorList>
            <person name="Li J."/>
        </authorList>
    </citation>
    <scope>NUCLEOTIDE SEQUENCE [LARGE SCALE GENOMIC DNA]</scope>
</reference>
<dbReference type="InterPro" id="IPR029366">
    <property type="entry name" value="TMEM206"/>
</dbReference>
<organism evidence="17 18">
    <name type="scientific">Mugilogobius chulae</name>
    <name type="common">yellowstripe goby</name>
    <dbReference type="NCBI Taxonomy" id="88201"/>
    <lineage>
        <taxon>Eukaryota</taxon>
        <taxon>Metazoa</taxon>
        <taxon>Chordata</taxon>
        <taxon>Craniata</taxon>
        <taxon>Vertebrata</taxon>
        <taxon>Euteleostomi</taxon>
        <taxon>Actinopterygii</taxon>
        <taxon>Neopterygii</taxon>
        <taxon>Teleostei</taxon>
        <taxon>Neoteleostei</taxon>
        <taxon>Acanthomorphata</taxon>
        <taxon>Gobiaria</taxon>
        <taxon>Gobiiformes</taxon>
        <taxon>Gobioidei</taxon>
        <taxon>Gobiidae</taxon>
        <taxon>Gobionellinae</taxon>
        <taxon>Mugilogobius</taxon>
    </lineage>
</organism>
<evidence type="ECO:0000256" key="5">
    <source>
        <dbReference type="ARBA" id="ARBA00022475"/>
    </source>
</evidence>
<evidence type="ECO:0000256" key="16">
    <source>
        <dbReference type="SAM" id="Phobius"/>
    </source>
</evidence>
<gene>
    <name evidence="17" type="ORF">WMY93_017147</name>
</gene>
<evidence type="ECO:0000256" key="1">
    <source>
        <dbReference type="ARBA" id="ARBA00004651"/>
    </source>
</evidence>
<evidence type="ECO:0000256" key="2">
    <source>
        <dbReference type="ARBA" id="ARBA00009151"/>
    </source>
</evidence>
<comment type="subcellular location">
    <subcellularLocation>
        <location evidence="1">Cell membrane</location>
        <topology evidence="1">Multi-pass membrane protein</topology>
    </subcellularLocation>
</comment>
<accession>A0AAW0NXI4</accession>
<dbReference type="GO" id="GO:0034707">
    <property type="term" value="C:chloride channel complex"/>
    <property type="evidence" value="ECO:0007669"/>
    <property type="project" value="UniProtKB-KW"/>
</dbReference>
<comment type="catalytic activity">
    <reaction evidence="13">
        <text>chloride(in) = chloride(out)</text>
        <dbReference type="Rhea" id="RHEA:29823"/>
        <dbReference type="ChEBI" id="CHEBI:17996"/>
    </reaction>
</comment>
<keyword evidence="10" id="KW-0869">Chloride channel</keyword>
<evidence type="ECO:0000256" key="15">
    <source>
        <dbReference type="SAM" id="MobiDB-lite"/>
    </source>
</evidence>
<proteinExistence type="inferred from homology"/>
<evidence type="ECO:0000256" key="12">
    <source>
        <dbReference type="ARBA" id="ARBA00023303"/>
    </source>
</evidence>
<evidence type="ECO:0000256" key="9">
    <source>
        <dbReference type="ARBA" id="ARBA00023136"/>
    </source>
</evidence>
<dbReference type="PANTHER" id="PTHR16087">
    <property type="entry name" value="TRANSMEMBRANE PROTEIN 206"/>
    <property type="match status" value="1"/>
</dbReference>
<sequence>MLRKDNTRGYKEFDNENSGESLQPPDLYEDSKEDSKDLEAKQANGSVTQEEEEESNGSSSSMKFSKNCVKNVFTVVLILIYVALTTIAAFLAYQTIKDFMEKMNNPVMSVTYKEVESFSPPGIALFPGNAKLLSCRHHYREFIPPLVNPGQPQKGDCEMQEVSYNGPFRNQSKMALVVRGPSDVRNKELIFMQFSQNETQEDFSAISYMLFAKYSDLINSVNHSQFMRDCERNYSMWSFLEDSGPGLRCR</sequence>
<keyword evidence="11" id="KW-0868">Chloride</keyword>
<feature type="region of interest" description="Disordered" evidence="15">
    <location>
        <begin position="1"/>
        <end position="63"/>
    </location>
</feature>
<comment type="similarity">
    <text evidence="2">Belongs to the proton-activated chloride channel family.</text>
</comment>
<evidence type="ECO:0000313" key="17">
    <source>
        <dbReference type="EMBL" id="KAK7904540.1"/>
    </source>
</evidence>
<dbReference type="GO" id="GO:0005254">
    <property type="term" value="F:chloride channel activity"/>
    <property type="evidence" value="ECO:0007669"/>
    <property type="project" value="UniProtKB-KW"/>
</dbReference>
<keyword evidence="4" id="KW-0813">Transport</keyword>
<dbReference type="EMBL" id="JBBPFD010000012">
    <property type="protein sequence ID" value="KAK7904540.1"/>
    <property type="molecule type" value="Genomic_DNA"/>
</dbReference>
<keyword evidence="12" id="KW-0407">Ion channel</keyword>
<feature type="transmembrane region" description="Helical" evidence="16">
    <location>
        <begin position="72"/>
        <end position="93"/>
    </location>
</feature>
<keyword evidence="8" id="KW-0406">Ion transport</keyword>
<evidence type="ECO:0000256" key="10">
    <source>
        <dbReference type="ARBA" id="ARBA00023173"/>
    </source>
</evidence>
<keyword evidence="5" id="KW-1003">Cell membrane</keyword>
<evidence type="ECO:0000256" key="11">
    <source>
        <dbReference type="ARBA" id="ARBA00023214"/>
    </source>
</evidence>
<evidence type="ECO:0000313" key="18">
    <source>
        <dbReference type="Proteomes" id="UP001460270"/>
    </source>
</evidence>
<evidence type="ECO:0000256" key="4">
    <source>
        <dbReference type="ARBA" id="ARBA00022448"/>
    </source>
</evidence>
<keyword evidence="18" id="KW-1185">Reference proteome</keyword>
<feature type="compositionally biased region" description="Basic and acidic residues" evidence="15">
    <location>
        <begin position="29"/>
        <end position="40"/>
    </location>
</feature>
<protein>
    <recommendedName>
        <fullName evidence="3">Proton-activated chloride channel</fullName>
    </recommendedName>
    <alternativeName>
        <fullName evidence="14">Transmembrane protein 206</fullName>
    </alternativeName>
</protein>
<evidence type="ECO:0000256" key="14">
    <source>
        <dbReference type="ARBA" id="ARBA00032817"/>
    </source>
</evidence>
<name>A0AAW0NXI4_9GOBI</name>
<dbReference type="PANTHER" id="PTHR16087:SF0">
    <property type="entry name" value="PROTON-ACTIVATED CHLORIDE CHANNEL"/>
    <property type="match status" value="1"/>
</dbReference>